<feature type="signal peptide" evidence="1">
    <location>
        <begin position="1"/>
        <end position="24"/>
    </location>
</feature>
<evidence type="ECO:0000256" key="1">
    <source>
        <dbReference type="SAM" id="SignalP"/>
    </source>
</evidence>
<sequence length="594" mass="63085">MPRRRAGFLLLAVLAWTLATRATAAKQLTFDGEACQFPATYEGREINECVDMGNGLFCPVASGQFKLCAFRSPPSNGHHPAASPAQPQAASPPPAAPLVADNALPCASPLLLYDQAVTTCLVVHSRLSCWTPDTGNWSDCSPMTWQQPADLGNIPVLPSQRRVLLDGTPCPLPWVDASDRILVDCVFNGNVEYCPSLNGTRECRATDAASSGAQDVLLLSQRATEEGSLCELPFVFNESVFLDCYDANEDDDAIYGVCPVQTDDPLELQFEACAAPANASVRVFDAELAFEDRAQPGTAGLFCQIAAAQGTAQGCADQLSCVPLQTTTGYAQFKGLGFCIQTPIGGVFDVFATLEQAGAAQPFAFFPLTSLDSVESLLVPHYQGEARNVLEEADLTFNQTLMCQQSLGSAIQLDPVPYAVSGSFAVNLWVSTDVSDPPVGLQWLFTHTNDASVAIGLPNQEVPLLVGIVSDGRDRRSYHDFISVQSNGTAFAGPDNDTVLFAAETPGYSLYLDGAFVGSAANVAARYGDTSRLPGGDPTVLNKPMHLCTSIDDDGSSIFNGYVANLALFSNSLAPEAISALYNTYVDHTLDGPG</sequence>
<accession>A0AAD9MJ76</accession>
<dbReference type="InterPro" id="IPR013320">
    <property type="entry name" value="ConA-like_dom_sf"/>
</dbReference>
<evidence type="ECO:0000313" key="3">
    <source>
        <dbReference type="Proteomes" id="UP001255856"/>
    </source>
</evidence>
<name>A0AAD9MJ76_PROWI</name>
<dbReference type="AlphaFoldDB" id="A0AAD9MJ76"/>
<dbReference type="Gene3D" id="2.60.120.200">
    <property type="match status" value="1"/>
</dbReference>
<comment type="caution">
    <text evidence="2">The sequence shown here is derived from an EMBL/GenBank/DDBJ whole genome shotgun (WGS) entry which is preliminary data.</text>
</comment>
<gene>
    <name evidence="2" type="ORF">QBZ16_003164</name>
</gene>
<keyword evidence="1" id="KW-0732">Signal</keyword>
<dbReference type="Proteomes" id="UP001255856">
    <property type="component" value="Unassembled WGS sequence"/>
</dbReference>
<organism evidence="2 3">
    <name type="scientific">Prototheca wickerhamii</name>
    <dbReference type="NCBI Taxonomy" id="3111"/>
    <lineage>
        <taxon>Eukaryota</taxon>
        <taxon>Viridiplantae</taxon>
        <taxon>Chlorophyta</taxon>
        <taxon>core chlorophytes</taxon>
        <taxon>Trebouxiophyceae</taxon>
        <taxon>Chlorellales</taxon>
        <taxon>Chlorellaceae</taxon>
        <taxon>Prototheca</taxon>
    </lineage>
</organism>
<feature type="chain" id="PRO_5041973460" evidence="1">
    <location>
        <begin position="25"/>
        <end position="594"/>
    </location>
</feature>
<keyword evidence="3" id="KW-1185">Reference proteome</keyword>
<dbReference type="SUPFAM" id="SSF49899">
    <property type="entry name" value="Concanavalin A-like lectins/glucanases"/>
    <property type="match status" value="1"/>
</dbReference>
<evidence type="ECO:0000313" key="2">
    <source>
        <dbReference type="EMBL" id="KAK2079472.1"/>
    </source>
</evidence>
<proteinExistence type="predicted"/>
<dbReference type="EMBL" id="JASFZW010000003">
    <property type="protein sequence ID" value="KAK2079472.1"/>
    <property type="molecule type" value="Genomic_DNA"/>
</dbReference>
<protein>
    <submittedName>
        <fullName evidence="2">Uncharacterized protein</fullName>
    </submittedName>
</protein>
<reference evidence="2" key="1">
    <citation type="submission" date="2021-01" db="EMBL/GenBank/DDBJ databases">
        <authorList>
            <person name="Eckstrom K.M.E."/>
        </authorList>
    </citation>
    <scope>NUCLEOTIDE SEQUENCE</scope>
    <source>
        <strain evidence="2">UVCC 0001</strain>
    </source>
</reference>